<evidence type="ECO:0000313" key="2">
    <source>
        <dbReference type="Proteomes" id="UP000828390"/>
    </source>
</evidence>
<protein>
    <submittedName>
        <fullName evidence="1">Uncharacterized protein</fullName>
    </submittedName>
</protein>
<accession>A0A9D4FB51</accession>
<name>A0A9D4FB51_DREPO</name>
<keyword evidence="2" id="KW-1185">Reference proteome</keyword>
<dbReference type="EMBL" id="JAIWYP010000007">
    <property type="protein sequence ID" value="KAH3792587.1"/>
    <property type="molecule type" value="Genomic_DNA"/>
</dbReference>
<evidence type="ECO:0000313" key="1">
    <source>
        <dbReference type="EMBL" id="KAH3792587.1"/>
    </source>
</evidence>
<dbReference type="AlphaFoldDB" id="A0A9D4FB51"/>
<comment type="caution">
    <text evidence="1">The sequence shown here is derived from an EMBL/GenBank/DDBJ whole genome shotgun (WGS) entry which is preliminary data.</text>
</comment>
<proteinExistence type="predicted"/>
<gene>
    <name evidence="1" type="ORF">DPMN_146083</name>
</gene>
<dbReference type="Proteomes" id="UP000828390">
    <property type="component" value="Unassembled WGS sequence"/>
</dbReference>
<sequence>MPGVYLFLPISEGSSEDELEILEGTKIINSQKVQLCYNARLHHRLFSLDRPIPQICGQEYSIRNRLLAGFCRCASSFSQISIHNVTLTFLKFKVPASDVGTSDTGTTFNCGQFYGFELSIETFD</sequence>
<reference evidence="1" key="2">
    <citation type="submission" date="2020-11" db="EMBL/GenBank/DDBJ databases">
        <authorList>
            <person name="McCartney M.A."/>
            <person name="Auch B."/>
            <person name="Kono T."/>
            <person name="Mallez S."/>
            <person name="Becker A."/>
            <person name="Gohl D.M."/>
            <person name="Silverstein K.A.T."/>
            <person name="Koren S."/>
            <person name="Bechman K.B."/>
            <person name="Herman A."/>
            <person name="Abrahante J.E."/>
            <person name="Garbe J."/>
        </authorList>
    </citation>
    <scope>NUCLEOTIDE SEQUENCE</scope>
    <source>
        <strain evidence="1">Duluth1</strain>
        <tissue evidence="1">Whole animal</tissue>
    </source>
</reference>
<organism evidence="1 2">
    <name type="scientific">Dreissena polymorpha</name>
    <name type="common">Zebra mussel</name>
    <name type="synonym">Mytilus polymorpha</name>
    <dbReference type="NCBI Taxonomy" id="45954"/>
    <lineage>
        <taxon>Eukaryota</taxon>
        <taxon>Metazoa</taxon>
        <taxon>Spiralia</taxon>
        <taxon>Lophotrochozoa</taxon>
        <taxon>Mollusca</taxon>
        <taxon>Bivalvia</taxon>
        <taxon>Autobranchia</taxon>
        <taxon>Heteroconchia</taxon>
        <taxon>Euheterodonta</taxon>
        <taxon>Imparidentia</taxon>
        <taxon>Neoheterodontei</taxon>
        <taxon>Myida</taxon>
        <taxon>Dreissenoidea</taxon>
        <taxon>Dreissenidae</taxon>
        <taxon>Dreissena</taxon>
    </lineage>
</organism>
<reference evidence="1" key="1">
    <citation type="journal article" date="2019" name="bioRxiv">
        <title>The Genome of the Zebra Mussel, Dreissena polymorpha: A Resource for Invasive Species Research.</title>
        <authorList>
            <person name="McCartney M.A."/>
            <person name="Auch B."/>
            <person name="Kono T."/>
            <person name="Mallez S."/>
            <person name="Zhang Y."/>
            <person name="Obille A."/>
            <person name="Becker A."/>
            <person name="Abrahante J.E."/>
            <person name="Garbe J."/>
            <person name="Badalamenti J.P."/>
            <person name="Herman A."/>
            <person name="Mangelson H."/>
            <person name="Liachko I."/>
            <person name="Sullivan S."/>
            <person name="Sone E.D."/>
            <person name="Koren S."/>
            <person name="Silverstein K.A.T."/>
            <person name="Beckman K.B."/>
            <person name="Gohl D.M."/>
        </authorList>
    </citation>
    <scope>NUCLEOTIDE SEQUENCE</scope>
    <source>
        <strain evidence="1">Duluth1</strain>
        <tissue evidence="1">Whole animal</tissue>
    </source>
</reference>